<gene>
    <name evidence="2" type="ORF">PFISCL1PPCAC_27635</name>
</gene>
<keyword evidence="1" id="KW-0732">Signal</keyword>
<protein>
    <submittedName>
        <fullName evidence="2">Uncharacterized protein</fullName>
    </submittedName>
</protein>
<dbReference type="EMBL" id="BTSY01000007">
    <property type="protein sequence ID" value="GMT36338.1"/>
    <property type="molecule type" value="Genomic_DNA"/>
</dbReference>
<name>A0AAV5WZY2_9BILA</name>
<reference evidence="2" key="1">
    <citation type="submission" date="2023-10" db="EMBL/GenBank/DDBJ databases">
        <title>Genome assembly of Pristionchus species.</title>
        <authorList>
            <person name="Yoshida K."/>
            <person name="Sommer R.J."/>
        </authorList>
    </citation>
    <scope>NUCLEOTIDE SEQUENCE</scope>
    <source>
        <strain evidence="2">RS5133</strain>
    </source>
</reference>
<accession>A0AAV5WZY2</accession>
<evidence type="ECO:0000256" key="1">
    <source>
        <dbReference type="SAM" id="SignalP"/>
    </source>
</evidence>
<evidence type="ECO:0000313" key="3">
    <source>
        <dbReference type="Proteomes" id="UP001432322"/>
    </source>
</evidence>
<keyword evidence="3" id="KW-1185">Reference proteome</keyword>
<dbReference type="AlphaFoldDB" id="A0AAV5WZY2"/>
<feature type="signal peptide" evidence="1">
    <location>
        <begin position="1"/>
        <end position="16"/>
    </location>
</feature>
<evidence type="ECO:0000313" key="2">
    <source>
        <dbReference type="EMBL" id="GMT36338.1"/>
    </source>
</evidence>
<comment type="caution">
    <text evidence="2">The sequence shown here is derived from an EMBL/GenBank/DDBJ whole genome shotgun (WGS) entry which is preliminary data.</text>
</comment>
<organism evidence="2 3">
    <name type="scientific">Pristionchus fissidentatus</name>
    <dbReference type="NCBI Taxonomy" id="1538716"/>
    <lineage>
        <taxon>Eukaryota</taxon>
        <taxon>Metazoa</taxon>
        <taxon>Ecdysozoa</taxon>
        <taxon>Nematoda</taxon>
        <taxon>Chromadorea</taxon>
        <taxon>Rhabditida</taxon>
        <taxon>Rhabditina</taxon>
        <taxon>Diplogasteromorpha</taxon>
        <taxon>Diplogasteroidea</taxon>
        <taxon>Neodiplogasteridae</taxon>
        <taxon>Pristionchus</taxon>
    </lineage>
</organism>
<sequence>MKCLLVVPVLLVSCSALKCYEGFQVFGHSARAEEAKIKSCADDDCCGVVWRWYGATYSCFADLDGVCPTELNDEYCIGAWNGHGFDGKMEGPHWCACRGPVGHCMPDFINKELEKGILL</sequence>
<dbReference type="Proteomes" id="UP001432322">
    <property type="component" value="Unassembled WGS sequence"/>
</dbReference>
<feature type="chain" id="PRO_5043607824" evidence="1">
    <location>
        <begin position="17"/>
        <end position="119"/>
    </location>
</feature>
<proteinExistence type="predicted"/>